<feature type="transmembrane region" description="Helical" evidence="8">
    <location>
        <begin position="245"/>
        <end position="268"/>
    </location>
</feature>
<comment type="caution">
    <text evidence="10">The sequence shown here is derived from an EMBL/GenBank/DDBJ whole genome shotgun (WGS) entry which is preliminary data.</text>
</comment>
<gene>
    <name evidence="10" type="ORF">K7432_004035</name>
</gene>
<feature type="transmembrane region" description="Helical" evidence="8">
    <location>
        <begin position="308"/>
        <end position="326"/>
    </location>
</feature>
<evidence type="ECO:0000256" key="7">
    <source>
        <dbReference type="ARBA" id="ARBA00023136"/>
    </source>
</evidence>
<sequence>MLDQTCSALLLPMLPTVFQCWALRQHKSRIALRRVTLLALVLQCWVCVVFVPKKPTENLILKGGSLFFAFRVLKLGVFAPLSIRRKIGIQEYYRIVFTLIPDDKKAARKSRNKRTFLRYSKIILAQYVTANMINLYFRYKPPQTELPMRSLLSLRQPELALQHYLYGWLVYLYMSIYYFILVYPWCFVTGARYTPIFDSPFISKSPKEFWNVRWNKIFHENFRSCVFTPMNQAFVTESFGPGKKIAIRIFSGFFTFFISAIVHEFLVVFGSNSPPTLENTMFFLIHGVAVSIQVLLERFIGKNVLPDLLSIFLSNMFFVWTAPLFVSPFMRNKLIDKCAPPMLF</sequence>
<dbReference type="InterPro" id="IPR044851">
    <property type="entry name" value="Wax_synthase"/>
</dbReference>
<comment type="similarity">
    <text evidence="3">Belongs to the wax synthase family.</text>
</comment>
<evidence type="ECO:0000313" key="11">
    <source>
        <dbReference type="Proteomes" id="UP001479436"/>
    </source>
</evidence>
<feature type="transmembrane region" description="Helical" evidence="8">
    <location>
        <begin position="35"/>
        <end position="52"/>
    </location>
</feature>
<dbReference type="Proteomes" id="UP001479436">
    <property type="component" value="Unassembled WGS sequence"/>
</dbReference>
<name>A0ABR2WYX9_9FUNG</name>
<evidence type="ECO:0000256" key="5">
    <source>
        <dbReference type="ARBA" id="ARBA00022692"/>
    </source>
</evidence>
<evidence type="ECO:0000259" key="9">
    <source>
        <dbReference type="Pfam" id="PF13813"/>
    </source>
</evidence>
<organism evidence="10 11">
    <name type="scientific">Basidiobolus ranarum</name>
    <dbReference type="NCBI Taxonomy" id="34480"/>
    <lineage>
        <taxon>Eukaryota</taxon>
        <taxon>Fungi</taxon>
        <taxon>Fungi incertae sedis</taxon>
        <taxon>Zoopagomycota</taxon>
        <taxon>Entomophthoromycotina</taxon>
        <taxon>Basidiobolomycetes</taxon>
        <taxon>Basidiobolales</taxon>
        <taxon>Basidiobolaceae</taxon>
        <taxon>Basidiobolus</taxon>
    </lineage>
</organism>
<evidence type="ECO:0000313" key="10">
    <source>
        <dbReference type="EMBL" id="KAK9766698.1"/>
    </source>
</evidence>
<dbReference type="EMBL" id="JASJQH010000132">
    <property type="protein sequence ID" value="KAK9766698.1"/>
    <property type="molecule type" value="Genomic_DNA"/>
</dbReference>
<feature type="transmembrane region" description="Helical" evidence="8">
    <location>
        <begin position="165"/>
        <end position="188"/>
    </location>
</feature>
<evidence type="ECO:0000256" key="8">
    <source>
        <dbReference type="SAM" id="Phobius"/>
    </source>
</evidence>
<keyword evidence="7 8" id="KW-0472">Membrane</keyword>
<reference evidence="10 11" key="1">
    <citation type="submission" date="2023-04" db="EMBL/GenBank/DDBJ databases">
        <title>Genome of Basidiobolus ranarum AG-B5.</title>
        <authorList>
            <person name="Stajich J.E."/>
            <person name="Carter-House D."/>
            <person name="Gryganskyi A."/>
        </authorList>
    </citation>
    <scope>NUCLEOTIDE SEQUENCE [LARGE SCALE GENOMIC DNA]</scope>
    <source>
        <strain evidence="10 11">AG-B5</strain>
    </source>
</reference>
<dbReference type="Pfam" id="PF13813">
    <property type="entry name" value="MBOAT_2"/>
    <property type="match status" value="1"/>
</dbReference>
<feature type="transmembrane region" description="Helical" evidence="8">
    <location>
        <begin position="280"/>
        <end position="296"/>
    </location>
</feature>
<comment type="pathway">
    <text evidence="2">Secondary metabolite biosynthesis.</text>
</comment>
<evidence type="ECO:0000256" key="6">
    <source>
        <dbReference type="ARBA" id="ARBA00022989"/>
    </source>
</evidence>
<dbReference type="PANTHER" id="PTHR31595:SF57">
    <property type="entry name" value="OS04G0481900 PROTEIN"/>
    <property type="match status" value="1"/>
</dbReference>
<comment type="subcellular location">
    <subcellularLocation>
        <location evidence="1">Membrane</location>
        <topology evidence="1">Multi-pass membrane protein</topology>
    </subcellularLocation>
</comment>
<evidence type="ECO:0000256" key="1">
    <source>
        <dbReference type="ARBA" id="ARBA00004141"/>
    </source>
</evidence>
<evidence type="ECO:0000256" key="4">
    <source>
        <dbReference type="ARBA" id="ARBA00022679"/>
    </source>
</evidence>
<evidence type="ECO:0000256" key="3">
    <source>
        <dbReference type="ARBA" id="ARBA00007282"/>
    </source>
</evidence>
<feature type="transmembrane region" description="Helical" evidence="8">
    <location>
        <begin position="116"/>
        <end position="137"/>
    </location>
</feature>
<accession>A0ABR2WYX9</accession>
<feature type="transmembrane region" description="Helical" evidence="8">
    <location>
        <begin position="64"/>
        <end position="83"/>
    </location>
</feature>
<dbReference type="PANTHER" id="PTHR31595">
    <property type="entry name" value="LONG-CHAIN-ALCOHOL O-FATTY-ACYLTRANSFERASE 3-RELATED"/>
    <property type="match status" value="1"/>
</dbReference>
<keyword evidence="11" id="KW-1185">Reference proteome</keyword>
<protein>
    <recommendedName>
        <fullName evidence="9">Wax synthase domain-containing protein</fullName>
    </recommendedName>
</protein>
<evidence type="ECO:0000256" key="2">
    <source>
        <dbReference type="ARBA" id="ARBA00005179"/>
    </source>
</evidence>
<keyword evidence="4" id="KW-0808">Transferase</keyword>
<keyword evidence="5 8" id="KW-0812">Transmembrane</keyword>
<feature type="domain" description="Wax synthase" evidence="9">
    <location>
        <begin position="193"/>
        <end position="284"/>
    </location>
</feature>
<keyword evidence="6 8" id="KW-1133">Transmembrane helix</keyword>
<dbReference type="InterPro" id="IPR032805">
    <property type="entry name" value="Wax_synthase_dom"/>
</dbReference>
<proteinExistence type="inferred from homology"/>